<comment type="caution">
    <text evidence="2">The sequence shown here is derived from an EMBL/GenBank/DDBJ whole genome shotgun (WGS) entry which is preliminary data.</text>
</comment>
<evidence type="ECO:0000256" key="1">
    <source>
        <dbReference type="SAM" id="Coils"/>
    </source>
</evidence>
<organism evidence="2 3">
    <name type="scientific">Candidatus Woesebacteria bacterium RIFCSPLOWO2_01_FULL_39_25</name>
    <dbReference type="NCBI Taxonomy" id="1802521"/>
    <lineage>
        <taxon>Bacteria</taxon>
        <taxon>Candidatus Woeseibacteriota</taxon>
    </lineage>
</organism>
<accession>A0A1F8BML5</accession>
<protein>
    <submittedName>
        <fullName evidence="2">Uncharacterized protein</fullName>
    </submittedName>
</protein>
<dbReference type="AlphaFoldDB" id="A0A1F8BML5"/>
<evidence type="ECO:0000313" key="2">
    <source>
        <dbReference type="EMBL" id="OGM64575.1"/>
    </source>
</evidence>
<gene>
    <name evidence="2" type="ORF">A2893_06135</name>
</gene>
<dbReference type="Proteomes" id="UP000176725">
    <property type="component" value="Unassembled WGS sequence"/>
</dbReference>
<evidence type="ECO:0000313" key="3">
    <source>
        <dbReference type="Proteomes" id="UP000176725"/>
    </source>
</evidence>
<dbReference type="STRING" id="1802521.A2893_06135"/>
<proteinExistence type="predicted"/>
<name>A0A1F8BML5_9BACT</name>
<keyword evidence="1" id="KW-0175">Coiled coil</keyword>
<sequence length="153" mass="17789">MYFSRTSLDVMVLDYTNEAEYFPITFLHYVITSLYNHGMGYESEGGKETLSPSKSASPPTMTLQKAVDMGEYDPEYLATFPEWHTLSQHVQFQFVKQGLDNRNNQLVTSWAETVNMLDFSKKPHLAEALKNIENQMKKLDRDRERLYLEFSKG</sequence>
<feature type="coiled-coil region" evidence="1">
    <location>
        <begin position="122"/>
        <end position="149"/>
    </location>
</feature>
<reference evidence="2 3" key="1">
    <citation type="journal article" date="2016" name="Nat. Commun.">
        <title>Thousands of microbial genomes shed light on interconnected biogeochemical processes in an aquifer system.</title>
        <authorList>
            <person name="Anantharaman K."/>
            <person name="Brown C.T."/>
            <person name="Hug L.A."/>
            <person name="Sharon I."/>
            <person name="Castelle C.J."/>
            <person name="Probst A.J."/>
            <person name="Thomas B.C."/>
            <person name="Singh A."/>
            <person name="Wilkins M.J."/>
            <person name="Karaoz U."/>
            <person name="Brodie E.L."/>
            <person name="Williams K.H."/>
            <person name="Hubbard S.S."/>
            <person name="Banfield J.F."/>
        </authorList>
    </citation>
    <scope>NUCLEOTIDE SEQUENCE [LARGE SCALE GENOMIC DNA]</scope>
</reference>
<dbReference type="EMBL" id="MGHH01000008">
    <property type="protein sequence ID" value="OGM64575.1"/>
    <property type="molecule type" value="Genomic_DNA"/>
</dbReference>